<organism evidence="1 2">
    <name type="scientific">Rhododendron molle</name>
    <name type="common">Chinese azalea</name>
    <name type="synonym">Azalea mollis</name>
    <dbReference type="NCBI Taxonomy" id="49168"/>
    <lineage>
        <taxon>Eukaryota</taxon>
        <taxon>Viridiplantae</taxon>
        <taxon>Streptophyta</taxon>
        <taxon>Embryophyta</taxon>
        <taxon>Tracheophyta</taxon>
        <taxon>Spermatophyta</taxon>
        <taxon>Magnoliopsida</taxon>
        <taxon>eudicotyledons</taxon>
        <taxon>Gunneridae</taxon>
        <taxon>Pentapetalae</taxon>
        <taxon>asterids</taxon>
        <taxon>Ericales</taxon>
        <taxon>Ericaceae</taxon>
        <taxon>Ericoideae</taxon>
        <taxon>Rhodoreae</taxon>
        <taxon>Rhododendron</taxon>
    </lineage>
</organism>
<dbReference type="Proteomes" id="UP001062846">
    <property type="component" value="Chromosome 13"/>
</dbReference>
<reference evidence="1" key="1">
    <citation type="submission" date="2022-02" db="EMBL/GenBank/DDBJ databases">
        <title>Plant Genome Project.</title>
        <authorList>
            <person name="Zhang R.-G."/>
        </authorList>
    </citation>
    <scope>NUCLEOTIDE SEQUENCE</scope>
    <source>
        <strain evidence="1">AT1</strain>
    </source>
</reference>
<evidence type="ECO:0000313" key="1">
    <source>
        <dbReference type="EMBL" id="KAI8522719.1"/>
    </source>
</evidence>
<proteinExistence type="predicted"/>
<keyword evidence="2" id="KW-1185">Reference proteome</keyword>
<dbReference type="EMBL" id="CM046400">
    <property type="protein sequence ID" value="KAI8522719.1"/>
    <property type="molecule type" value="Genomic_DNA"/>
</dbReference>
<comment type="caution">
    <text evidence="1">The sequence shown here is derived from an EMBL/GenBank/DDBJ whole genome shotgun (WGS) entry which is preliminary data.</text>
</comment>
<name>A0ACC0L1Z8_RHOML</name>
<evidence type="ECO:0000313" key="2">
    <source>
        <dbReference type="Proteomes" id="UP001062846"/>
    </source>
</evidence>
<sequence length="50" mass="5757">MLFMLGKCVCQTPLLRPIVIWLNVIKNRQNNLLQGFPALHDLHKFVKAPS</sequence>
<accession>A0ACC0L1Z8</accession>
<gene>
    <name evidence="1" type="ORF">RHMOL_Rhmol13G0018600</name>
</gene>
<protein>
    <submittedName>
        <fullName evidence="1">Uncharacterized protein</fullName>
    </submittedName>
</protein>